<dbReference type="SUPFAM" id="SSF55073">
    <property type="entry name" value="Nucleotide cyclase"/>
    <property type="match status" value="1"/>
</dbReference>
<dbReference type="InterPro" id="IPR012827">
    <property type="entry name" value="Hemerythrin_metal-bd"/>
</dbReference>
<feature type="domain" description="GGDEF" evidence="4">
    <location>
        <begin position="75"/>
        <end position="209"/>
    </location>
</feature>
<dbReference type="CDD" id="cd01949">
    <property type="entry name" value="GGDEF"/>
    <property type="match status" value="1"/>
</dbReference>
<dbReference type="Pfam" id="PF01814">
    <property type="entry name" value="Hemerythrin"/>
    <property type="match status" value="1"/>
</dbReference>
<dbReference type="AlphaFoldDB" id="A0A1J5TEF5"/>
<keyword evidence="2" id="KW-0479">Metal-binding</keyword>
<dbReference type="PANTHER" id="PTHR46663">
    <property type="entry name" value="DIGUANYLATE CYCLASE DGCT-RELATED"/>
    <property type="match status" value="1"/>
</dbReference>
<name>A0A1J5TEF5_9ZZZZ</name>
<dbReference type="Pfam" id="PF00990">
    <property type="entry name" value="GGDEF"/>
    <property type="match status" value="1"/>
</dbReference>
<dbReference type="InterPro" id="IPR043128">
    <property type="entry name" value="Rev_trsase/Diguanyl_cyclase"/>
</dbReference>
<evidence type="ECO:0000259" key="4">
    <source>
        <dbReference type="PROSITE" id="PS50887"/>
    </source>
</evidence>
<organism evidence="5">
    <name type="scientific">mine drainage metagenome</name>
    <dbReference type="NCBI Taxonomy" id="410659"/>
    <lineage>
        <taxon>unclassified sequences</taxon>
        <taxon>metagenomes</taxon>
        <taxon>ecological metagenomes</taxon>
    </lineage>
</organism>
<dbReference type="GO" id="GO:0046872">
    <property type="term" value="F:metal ion binding"/>
    <property type="evidence" value="ECO:0007669"/>
    <property type="project" value="UniProtKB-KW"/>
</dbReference>
<dbReference type="NCBIfam" id="TIGR00254">
    <property type="entry name" value="GGDEF"/>
    <property type="match status" value="1"/>
</dbReference>
<proteinExistence type="inferred from homology"/>
<dbReference type="InterPro" id="IPR035938">
    <property type="entry name" value="Hemerythrin-like_sf"/>
</dbReference>
<keyword evidence="5" id="KW-0808">Transferase</keyword>
<dbReference type="InterPro" id="IPR029787">
    <property type="entry name" value="Nucleotide_cyclase"/>
</dbReference>
<dbReference type="PROSITE" id="PS50887">
    <property type="entry name" value="GGDEF"/>
    <property type="match status" value="1"/>
</dbReference>
<comment type="similarity">
    <text evidence="1">Belongs to the hemerythrin family.</text>
</comment>
<dbReference type="NCBIfam" id="TIGR02481">
    <property type="entry name" value="hemeryth_dom"/>
    <property type="match status" value="1"/>
</dbReference>
<dbReference type="PANTHER" id="PTHR46663:SF3">
    <property type="entry name" value="SLL0267 PROTEIN"/>
    <property type="match status" value="1"/>
</dbReference>
<protein>
    <submittedName>
        <fullName evidence="5">Putative diguanylate cyclase YegE</fullName>
        <ecNumber evidence="5">2.7.7.65</ecNumber>
    </submittedName>
</protein>
<evidence type="ECO:0000313" key="5">
    <source>
        <dbReference type="EMBL" id="OIR14717.1"/>
    </source>
</evidence>
<keyword evidence="3" id="KW-0408">Iron</keyword>
<evidence type="ECO:0000256" key="3">
    <source>
        <dbReference type="ARBA" id="ARBA00023004"/>
    </source>
</evidence>
<evidence type="ECO:0000256" key="2">
    <source>
        <dbReference type="ARBA" id="ARBA00022723"/>
    </source>
</evidence>
<dbReference type="Gene3D" id="1.20.120.50">
    <property type="entry name" value="Hemerythrin-like"/>
    <property type="match status" value="1"/>
</dbReference>
<dbReference type="Gene3D" id="3.30.70.270">
    <property type="match status" value="1"/>
</dbReference>
<gene>
    <name evidence="5" type="primary">yegE_8</name>
    <name evidence="5" type="ORF">GALL_45230</name>
</gene>
<keyword evidence="5" id="KW-0548">Nucleotidyltransferase</keyword>
<dbReference type="SUPFAM" id="SSF47188">
    <property type="entry name" value="Hemerythrin-like"/>
    <property type="match status" value="1"/>
</dbReference>
<dbReference type="SMART" id="SM00267">
    <property type="entry name" value="GGDEF"/>
    <property type="match status" value="1"/>
</dbReference>
<sequence>MKFTRKARTRQLQYMGTAMAEKEVAHTVSVNKGDSHLHNQVGHRAFHDPLTGLPNRDLFVERMNRELARVRRYESGFALIMLDLDEFEAVNDANGHDAGDQVLCDVANHLASAIRDVDTVARTGCDEFAILLDGVMNKKEAEIVALKIMRAMSGPIKLGNGTQISVGASAGIVLSPQDGYLAEQLMLCANQAMNVARNNGRGLIGFSRNLQMASRKVGQPSPGAPPTNMNLGISILDEQHKAMANFIQGIIESLKNGDHSTKLLKRVDLLVELCRIHFKTEEDLMQLHDLDGSDAHRTEHQVRLRQLRSIFGNLNFNEEELARVIHSANEWLWEHIREHDTQLASQLRNKGVS</sequence>
<dbReference type="CDD" id="cd12107">
    <property type="entry name" value="Hemerythrin"/>
    <property type="match status" value="1"/>
</dbReference>
<evidence type="ECO:0000256" key="1">
    <source>
        <dbReference type="ARBA" id="ARBA00010587"/>
    </source>
</evidence>
<dbReference type="EC" id="2.7.7.65" evidence="5"/>
<dbReference type="InterPro" id="IPR052163">
    <property type="entry name" value="DGC-Regulatory_Protein"/>
</dbReference>
<dbReference type="InterPro" id="IPR012312">
    <property type="entry name" value="Hemerythrin-like"/>
</dbReference>
<comment type="caution">
    <text evidence="5">The sequence shown here is derived from an EMBL/GenBank/DDBJ whole genome shotgun (WGS) entry which is preliminary data.</text>
</comment>
<dbReference type="GO" id="GO:0052621">
    <property type="term" value="F:diguanylate cyclase activity"/>
    <property type="evidence" value="ECO:0007669"/>
    <property type="project" value="UniProtKB-EC"/>
</dbReference>
<accession>A0A1J5TEF5</accession>
<dbReference type="InterPro" id="IPR000160">
    <property type="entry name" value="GGDEF_dom"/>
</dbReference>
<dbReference type="EMBL" id="MLJW01000011">
    <property type="protein sequence ID" value="OIR14717.1"/>
    <property type="molecule type" value="Genomic_DNA"/>
</dbReference>
<reference evidence="5" key="1">
    <citation type="submission" date="2016-10" db="EMBL/GenBank/DDBJ databases">
        <title>Sequence of Gallionella enrichment culture.</title>
        <authorList>
            <person name="Poehlein A."/>
            <person name="Muehling M."/>
            <person name="Daniel R."/>
        </authorList>
    </citation>
    <scope>NUCLEOTIDE SEQUENCE</scope>
</reference>